<sequence>MKHTTAVVFLSLGLATALYEPCGQFPTKITALDNSTCISQVYRGTVDGFVPYVIHEEENCTSTVEVMLNCTCHNGDTVSQRRYCVHNITRTQDDNTANVTVGLCGDRKCHLHDYRAHFEVDLRDLQLAHILKVFPKPPCIAPNMSVTSQLQAVAGCEFFCYKRENKDIDDGRPCVLEWYARRLTGKPVATLTGSCEKGICRSAEQYSSRVVDECHDYDRYKKNSKVVEECTYRCHGQYSHLRNRSYGLTCLFQKTNMFSRDELGVCNAGACSKVRQVDGCDMLYHPFRKTSPIKVVKECVCKKRTELTPLQDGILCALRRAISWTGMKLQEVGVCTGGQCTEHPPDRPQPHRFKKKECRISDVQVSAELVVAAGCGATCRRYETEHRPNGTLCLLEYKRQERPVGPSKKTYTIGACFRGKCLRTKDSWDIQL</sequence>
<feature type="chain" id="PRO_5003981524" evidence="1">
    <location>
        <begin position="18"/>
        <end position="432"/>
    </location>
</feature>
<reference evidence="2" key="2">
    <citation type="journal article" date="2015" name="J. Proteomics">
        <title>Sexual differences in the sialomes of the zebra tick, Rhipicephalus pulchellus.</title>
        <authorList>
            <person name="Tan A.W."/>
            <person name="Francischetti I.M."/>
            <person name="Slovak M."/>
            <person name="Kini R.M."/>
            <person name="Ribeiro J.M."/>
        </authorList>
    </citation>
    <scope>NUCLEOTIDE SEQUENCE</scope>
    <source>
        <tissue evidence="2">Salivary gland</tissue>
    </source>
</reference>
<protein>
    <submittedName>
        <fullName evidence="2">Putative secreted peptide</fullName>
    </submittedName>
</protein>
<organism evidence="2">
    <name type="scientific">Rhipicephalus pulchellus</name>
    <name type="common">Yellow backed tick</name>
    <name type="synonym">Dermacentor pulchellus</name>
    <dbReference type="NCBI Taxonomy" id="72859"/>
    <lineage>
        <taxon>Eukaryota</taxon>
        <taxon>Metazoa</taxon>
        <taxon>Ecdysozoa</taxon>
        <taxon>Arthropoda</taxon>
        <taxon>Chelicerata</taxon>
        <taxon>Arachnida</taxon>
        <taxon>Acari</taxon>
        <taxon>Parasitiformes</taxon>
        <taxon>Ixodida</taxon>
        <taxon>Ixodoidea</taxon>
        <taxon>Ixodidae</taxon>
        <taxon>Rhipicephalinae</taxon>
        <taxon>Rhipicephalus</taxon>
        <taxon>Rhipicephalus</taxon>
    </lineage>
</organism>
<dbReference type="Gene3D" id="2.30.130.100">
    <property type="match status" value="1"/>
</dbReference>
<dbReference type="EMBL" id="GACK01004540">
    <property type="protein sequence ID" value="JAA60494.1"/>
    <property type="molecule type" value="mRNA"/>
</dbReference>
<feature type="signal peptide" evidence="1">
    <location>
        <begin position="1"/>
        <end position="17"/>
    </location>
</feature>
<proteinExistence type="evidence at transcript level"/>
<accession>L7MBF5</accession>
<dbReference type="AlphaFoldDB" id="L7MBF5"/>
<keyword evidence="1" id="KW-0732">Signal</keyword>
<evidence type="ECO:0000256" key="1">
    <source>
        <dbReference type="SAM" id="SignalP"/>
    </source>
</evidence>
<name>L7MBF5_RHIPC</name>
<reference evidence="2" key="1">
    <citation type="submission" date="2012-11" db="EMBL/GenBank/DDBJ databases">
        <authorList>
            <person name="Lucero-Rivera Y.E."/>
            <person name="Tovar-Ramirez D."/>
        </authorList>
    </citation>
    <scope>NUCLEOTIDE SEQUENCE</scope>
    <source>
        <tissue evidence="2">Salivary gland</tissue>
    </source>
</reference>
<evidence type="ECO:0000313" key="2">
    <source>
        <dbReference type="EMBL" id="JAA60494.1"/>
    </source>
</evidence>